<keyword evidence="4" id="KW-1003">Cell membrane</keyword>
<comment type="subcellular location">
    <subcellularLocation>
        <location evidence="1">Cell inner membrane</location>
        <topology evidence="1">Single-pass membrane protein</topology>
    </subcellularLocation>
</comment>
<evidence type="ECO:0000313" key="13">
    <source>
        <dbReference type="Proteomes" id="UP000295357"/>
    </source>
</evidence>
<keyword evidence="13" id="KW-1185">Reference proteome</keyword>
<dbReference type="GO" id="GO:0015628">
    <property type="term" value="P:protein secretion by the type II secretion system"/>
    <property type="evidence" value="ECO:0007669"/>
    <property type="project" value="InterPro"/>
</dbReference>
<dbReference type="RefSeq" id="WP_133603920.1">
    <property type="nucleotide sequence ID" value="NZ_JAUFPJ010000003.1"/>
</dbReference>
<dbReference type="InterPro" id="IPR043129">
    <property type="entry name" value="ATPase_NBD"/>
</dbReference>
<dbReference type="OrthoDB" id="8557903at2"/>
<dbReference type="Pfam" id="PF05134">
    <property type="entry name" value="T2SSL"/>
    <property type="match status" value="1"/>
</dbReference>
<proteinExistence type="inferred from homology"/>
<evidence type="ECO:0000256" key="9">
    <source>
        <dbReference type="ARBA" id="ARBA00023136"/>
    </source>
</evidence>
<evidence type="ECO:0000256" key="3">
    <source>
        <dbReference type="ARBA" id="ARBA00022448"/>
    </source>
</evidence>
<dbReference type="InterPro" id="IPR025691">
    <property type="entry name" value="GspL_pp_dom"/>
</dbReference>
<comment type="similarity">
    <text evidence="2">Belongs to the GSP L family.</text>
</comment>
<evidence type="ECO:0000256" key="5">
    <source>
        <dbReference type="ARBA" id="ARBA00022519"/>
    </source>
</evidence>
<feature type="domain" description="GspL cytoplasmic actin-ATPase-like" evidence="10">
    <location>
        <begin position="39"/>
        <end position="175"/>
    </location>
</feature>
<dbReference type="GO" id="GO:0009276">
    <property type="term" value="C:Gram-negative-bacterium-type cell wall"/>
    <property type="evidence" value="ECO:0007669"/>
    <property type="project" value="InterPro"/>
</dbReference>
<evidence type="ECO:0000256" key="6">
    <source>
        <dbReference type="ARBA" id="ARBA00022692"/>
    </source>
</evidence>
<evidence type="ECO:0000313" key="12">
    <source>
        <dbReference type="EMBL" id="TDP09300.1"/>
    </source>
</evidence>
<dbReference type="AlphaFoldDB" id="A0A4R6N546"/>
<name>A0A4R6N546_9BURK</name>
<evidence type="ECO:0000256" key="4">
    <source>
        <dbReference type="ARBA" id="ARBA00022475"/>
    </source>
</evidence>
<keyword evidence="6" id="KW-0812">Transmembrane</keyword>
<keyword evidence="5" id="KW-0997">Cell inner membrane</keyword>
<dbReference type="GO" id="GO:0015627">
    <property type="term" value="C:type II protein secretion system complex"/>
    <property type="evidence" value="ECO:0007669"/>
    <property type="project" value="InterPro"/>
</dbReference>
<keyword evidence="9" id="KW-0472">Membrane</keyword>
<keyword evidence="3" id="KW-0813">Transport</keyword>
<reference evidence="12 13" key="1">
    <citation type="submission" date="2019-03" db="EMBL/GenBank/DDBJ databases">
        <title>Genomic Encyclopedia of Type Strains, Phase IV (KMG-IV): sequencing the most valuable type-strain genomes for metagenomic binning, comparative biology and taxonomic classification.</title>
        <authorList>
            <person name="Goeker M."/>
        </authorList>
    </citation>
    <scope>NUCLEOTIDE SEQUENCE [LARGE SCALE GENOMIC DNA]</scope>
    <source>
        <strain evidence="12 13">DSM 25082</strain>
    </source>
</reference>
<comment type="caution">
    <text evidence="12">The sequence shown here is derived from an EMBL/GenBank/DDBJ whole genome shotgun (WGS) entry which is preliminary data.</text>
</comment>
<evidence type="ECO:0000259" key="10">
    <source>
        <dbReference type="Pfam" id="PF05134"/>
    </source>
</evidence>
<evidence type="ECO:0000256" key="7">
    <source>
        <dbReference type="ARBA" id="ARBA00022927"/>
    </source>
</evidence>
<protein>
    <submittedName>
        <fullName evidence="12">Type II secretion system protein L (GspL)</fullName>
    </submittedName>
</protein>
<accession>A0A4R6N546</accession>
<dbReference type="NCBIfam" id="TIGR01709">
    <property type="entry name" value="typeII_sec_gspL"/>
    <property type="match status" value="1"/>
</dbReference>
<dbReference type="Gene3D" id="3.30.420.380">
    <property type="match status" value="1"/>
</dbReference>
<gene>
    <name evidence="12" type="ORF">DFR39_105138</name>
</gene>
<organism evidence="12 13">
    <name type="scientific">Roseateles asaccharophilus</name>
    <dbReference type="NCBI Taxonomy" id="582607"/>
    <lineage>
        <taxon>Bacteria</taxon>
        <taxon>Pseudomonadati</taxon>
        <taxon>Pseudomonadota</taxon>
        <taxon>Betaproteobacteria</taxon>
        <taxon>Burkholderiales</taxon>
        <taxon>Sphaerotilaceae</taxon>
        <taxon>Roseateles</taxon>
    </lineage>
</organism>
<dbReference type="GO" id="GO:0005886">
    <property type="term" value="C:plasma membrane"/>
    <property type="evidence" value="ECO:0007669"/>
    <property type="project" value="UniProtKB-SubCell"/>
</dbReference>
<feature type="domain" description="GspL periplasmic" evidence="11">
    <location>
        <begin position="261"/>
        <end position="394"/>
    </location>
</feature>
<evidence type="ECO:0000256" key="2">
    <source>
        <dbReference type="ARBA" id="ARBA00005318"/>
    </source>
</evidence>
<dbReference type="PIRSF" id="PIRSF015761">
    <property type="entry name" value="Protein_L"/>
    <property type="match status" value="1"/>
</dbReference>
<dbReference type="EMBL" id="SNXE01000005">
    <property type="protein sequence ID" value="TDP09300.1"/>
    <property type="molecule type" value="Genomic_DNA"/>
</dbReference>
<dbReference type="InterPro" id="IPR007812">
    <property type="entry name" value="T2SS_protein-GspL"/>
</dbReference>
<sequence length="407" mass="45253">MSTLILLLPQRSRLRAQGHSGEPRADTGREFSFVLSADGRHVQAQGRAPAAQLPRADMVLAVPAEADISWQALTLPRVPRGKLRAALCGLLEEQVLEDTEQLHFALPAEAQPQQACWVAVCHGAWLKELLTELEQAQVFVDRLVPLSWPGEPAQAHFVDSPQGLLLRWSHAQGASTLSLSGSLARDLFTPETTQATRWTAAPGCVAAAERWLGSAVAAQTDAERALRVLQSPWDLRQFELSPRTRGTRALRELWREFMTPRWRPVRWGLAGLAAVQLLGLNLWAWQQNRQIDERRAALEQTLRSAHPQVRAILDAPVQMRRETELLRASAGRPGEQDLETLLAAAATAWPPERGPVEALSFETGRLQLSAQGWSEAQIEQFRRQLESEGWQLTVSEGRLSLSRARTL</sequence>
<dbReference type="Proteomes" id="UP000295357">
    <property type="component" value="Unassembled WGS sequence"/>
</dbReference>
<dbReference type="SUPFAM" id="SSF53067">
    <property type="entry name" value="Actin-like ATPase domain"/>
    <property type="match status" value="1"/>
</dbReference>
<dbReference type="InterPro" id="IPR024230">
    <property type="entry name" value="GspL_cyto_dom"/>
</dbReference>
<keyword evidence="8" id="KW-1133">Transmembrane helix</keyword>
<evidence type="ECO:0000256" key="8">
    <source>
        <dbReference type="ARBA" id="ARBA00022989"/>
    </source>
</evidence>
<dbReference type="Pfam" id="PF12693">
    <property type="entry name" value="GspL_C"/>
    <property type="match status" value="1"/>
</dbReference>
<keyword evidence="7" id="KW-0653">Protein transport</keyword>
<evidence type="ECO:0000256" key="1">
    <source>
        <dbReference type="ARBA" id="ARBA00004377"/>
    </source>
</evidence>
<evidence type="ECO:0000259" key="11">
    <source>
        <dbReference type="Pfam" id="PF12693"/>
    </source>
</evidence>